<sequence>MATAQNWFEIADIDKLDTPALVLYPERVKHNLALLTGMIDNVSRLRPHIKSHKNGEVLKLNMAAGISKFKCATIAEAELGGICKVPDVLLAYQPTGPKLQRFINLIKNYPNTRYSCLVDNIDTAKAIAASAAENSITIPVYIDLNVGMNRTGIIPGDGTLQLYAEVDQLATLILIGLHAYDGHIHDADIEARKARCAEAFDPVRELLQQLKAKGYSPKVIAGGTPTFPIHALWEDVECSPGTFIYWDANYEALFEEQPFLPAALLVSRIVSLPADGVICTDLGHKSVASESELSKRVMFLNAPELKSISHSEEHLVLQVAENHDYKVGDVLYGLPFHVCPSVALYERVVIIDKNYIAGEWHNTARDRKINY</sequence>
<dbReference type="InterPro" id="IPR029066">
    <property type="entry name" value="PLP-binding_barrel"/>
</dbReference>
<gene>
    <name evidence="4" type="ORF">GCM10023149_48390</name>
</gene>
<comment type="caution">
    <text evidence="4">The sequence shown here is derived from an EMBL/GenBank/DDBJ whole genome shotgun (WGS) entry which is preliminary data.</text>
</comment>
<dbReference type="InterPro" id="IPR001608">
    <property type="entry name" value="Ala_racemase_N"/>
</dbReference>
<dbReference type="EMBL" id="BAABFT010000020">
    <property type="protein sequence ID" value="GAA4338401.1"/>
    <property type="molecule type" value="Genomic_DNA"/>
</dbReference>
<dbReference type="PANTHER" id="PTHR28004">
    <property type="entry name" value="ZGC:162816-RELATED"/>
    <property type="match status" value="1"/>
</dbReference>
<comment type="similarity">
    <text evidence="1">Belongs to the DSD1 family.</text>
</comment>
<dbReference type="RefSeq" id="WP_345213786.1">
    <property type="nucleotide sequence ID" value="NZ_BAABFT010000020.1"/>
</dbReference>
<protein>
    <submittedName>
        <fullName evidence="4">D-TA family PLP-dependent enzyme</fullName>
    </submittedName>
</protein>
<dbReference type="Gene3D" id="3.20.20.10">
    <property type="entry name" value="Alanine racemase"/>
    <property type="match status" value="1"/>
</dbReference>
<dbReference type="Gene3D" id="2.40.37.20">
    <property type="entry name" value="D-serine dehydratase-like domain"/>
    <property type="match status" value="1"/>
</dbReference>
<organism evidence="4 5">
    <name type="scientific">Mucilaginibacter gynuensis</name>
    <dbReference type="NCBI Taxonomy" id="1302236"/>
    <lineage>
        <taxon>Bacteria</taxon>
        <taxon>Pseudomonadati</taxon>
        <taxon>Bacteroidota</taxon>
        <taxon>Sphingobacteriia</taxon>
        <taxon>Sphingobacteriales</taxon>
        <taxon>Sphingobacteriaceae</taxon>
        <taxon>Mucilaginibacter</taxon>
    </lineage>
</organism>
<dbReference type="SUPFAM" id="SSF51419">
    <property type="entry name" value="PLP-binding barrel"/>
    <property type="match status" value="1"/>
</dbReference>
<accession>A0ABP8HF79</accession>
<dbReference type="InterPro" id="IPR051466">
    <property type="entry name" value="D-amino_acid_metab_enzyme"/>
</dbReference>
<keyword evidence="5" id="KW-1185">Reference proteome</keyword>
<evidence type="ECO:0000256" key="1">
    <source>
        <dbReference type="ARBA" id="ARBA00005323"/>
    </source>
</evidence>
<evidence type="ECO:0000313" key="4">
    <source>
        <dbReference type="EMBL" id="GAA4338401.1"/>
    </source>
</evidence>
<dbReference type="SMART" id="SM01119">
    <property type="entry name" value="D-ser_dehydrat"/>
    <property type="match status" value="1"/>
</dbReference>
<dbReference type="PANTHER" id="PTHR28004:SF2">
    <property type="entry name" value="D-SERINE DEHYDRATASE"/>
    <property type="match status" value="1"/>
</dbReference>
<dbReference type="Pfam" id="PF01168">
    <property type="entry name" value="Ala_racemase_N"/>
    <property type="match status" value="1"/>
</dbReference>
<proteinExistence type="inferred from homology"/>
<dbReference type="CDD" id="cd06821">
    <property type="entry name" value="PLPDE_III_D-TA"/>
    <property type="match status" value="1"/>
</dbReference>
<dbReference type="Pfam" id="PF14031">
    <property type="entry name" value="D-ser_dehydrat"/>
    <property type="match status" value="1"/>
</dbReference>
<dbReference type="InterPro" id="IPR042208">
    <property type="entry name" value="D-ser_dehydrat-like_sf"/>
</dbReference>
<evidence type="ECO:0000259" key="3">
    <source>
        <dbReference type="SMART" id="SM01119"/>
    </source>
</evidence>
<reference evidence="5" key="1">
    <citation type="journal article" date="2019" name="Int. J. Syst. Evol. Microbiol.">
        <title>The Global Catalogue of Microorganisms (GCM) 10K type strain sequencing project: providing services to taxonomists for standard genome sequencing and annotation.</title>
        <authorList>
            <consortium name="The Broad Institute Genomics Platform"/>
            <consortium name="The Broad Institute Genome Sequencing Center for Infectious Disease"/>
            <person name="Wu L."/>
            <person name="Ma J."/>
        </authorList>
    </citation>
    <scope>NUCLEOTIDE SEQUENCE [LARGE SCALE GENOMIC DNA]</scope>
    <source>
        <strain evidence="5">JCM 17705</strain>
    </source>
</reference>
<dbReference type="InterPro" id="IPR026956">
    <property type="entry name" value="D-ser_dehydrat-like_dom"/>
</dbReference>
<name>A0ABP8HF79_9SPHI</name>
<keyword evidence="2" id="KW-0456">Lyase</keyword>
<feature type="domain" description="D-serine dehydratase-like" evidence="3">
    <location>
        <begin position="262"/>
        <end position="352"/>
    </location>
</feature>
<evidence type="ECO:0000313" key="5">
    <source>
        <dbReference type="Proteomes" id="UP001500582"/>
    </source>
</evidence>
<dbReference type="Proteomes" id="UP001500582">
    <property type="component" value="Unassembled WGS sequence"/>
</dbReference>
<evidence type="ECO:0000256" key="2">
    <source>
        <dbReference type="ARBA" id="ARBA00023239"/>
    </source>
</evidence>